<dbReference type="STRING" id="889378.Spiaf_0295"/>
<dbReference type="Gene3D" id="3.40.50.1360">
    <property type="match status" value="1"/>
</dbReference>
<dbReference type="InterPro" id="IPR005900">
    <property type="entry name" value="6-phosphogluconolactonase_DevB"/>
</dbReference>
<feature type="domain" description="Glucosamine/galactosamine-6-phosphate isomerase" evidence="8">
    <location>
        <begin position="19"/>
        <end position="232"/>
    </location>
</feature>
<dbReference type="EMBL" id="CP003282">
    <property type="protein sequence ID" value="AFG36403.1"/>
    <property type="molecule type" value="Genomic_DNA"/>
</dbReference>
<dbReference type="Pfam" id="PF01182">
    <property type="entry name" value="Glucosamine_iso"/>
    <property type="match status" value="1"/>
</dbReference>
<dbReference type="OrthoDB" id="9810967at2"/>
<evidence type="ECO:0000259" key="8">
    <source>
        <dbReference type="Pfam" id="PF01182"/>
    </source>
</evidence>
<dbReference type="PANTHER" id="PTHR11054">
    <property type="entry name" value="6-PHOSPHOGLUCONOLACTONASE"/>
    <property type="match status" value="1"/>
</dbReference>
<comment type="similarity">
    <text evidence="4 7">Belongs to the glucosamine/galactosamine-6-phosphate isomerase family. 6-phosphogluconolactonase subfamily.</text>
</comment>
<comment type="pathway">
    <text evidence="3 7">Carbohydrate degradation; pentose phosphate pathway; D-ribulose 5-phosphate from D-glucose 6-phosphate (oxidative stage): step 2/3.</text>
</comment>
<comment type="catalytic activity">
    <reaction evidence="1 7">
        <text>6-phospho-D-glucono-1,5-lactone + H2O = 6-phospho-D-gluconate + H(+)</text>
        <dbReference type="Rhea" id="RHEA:12556"/>
        <dbReference type="ChEBI" id="CHEBI:15377"/>
        <dbReference type="ChEBI" id="CHEBI:15378"/>
        <dbReference type="ChEBI" id="CHEBI:57955"/>
        <dbReference type="ChEBI" id="CHEBI:58759"/>
        <dbReference type="EC" id="3.1.1.31"/>
    </reaction>
</comment>
<dbReference type="EC" id="3.1.1.31" evidence="5 7"/>
<protein>
    <recommendedName>
        <fullName evidence="6 7">6-phosphogluconolactonase</fullName>
        <shortName evidence="7">6PGL</shortName>
        <ecNumber evidence="5 7">3.1.1.31</ecNumber>
    </recommendedName>
</protein>
<evidence type="ECO:0000313" key="9">
    <source>
        <dbReference type="EMBL" id="AFG36403.1"/>
    </source>
</evidence>
<organism evidence="9 10">
    <name type="scientific">Spirochaeta africana (strain ATCC 700263 / DSM 8902 / Z-7692)</name>
    <dbReference type="NCBI Taxonomy" id="889378"/>
    <lineage>
        <taxon>Bacteria</taxon>
        <taxon>Pseudomonadati</taxon>
        <taxon>Spirochaetota</taxon>
        <taxon>Spirochaetia</taxon>
        <taxon>Spirochaetales</taxon>
        <taxon>Spirochaetaceae</taxon>
        <taxon>Spirochaeta</taxon>
    </lineage>
</organism>
<dbReference type="InterPro" id="IPR039104">
    <property type="entry name" value="6PGL"/>
</dbReference>
<evidence type="ECO:0000256" key="3">
    <source>
        <dbReference type="ARBA" id="ARBA00004961"/>
    </source>
</evidence>
<dbReference type="KEGG" id="sfc:Spiaf_0295"/>
<name>H9UFW0_SPIAZ</name>
<dbReference type="AlphaFoldDB" id="H9UFW0"/>
<dbReference type="CDD" id="cd01400">
    <property type="entry name" value="6PGL"/>
    <property type="match status" value="1"/>
</dbReference>
<evidence type="ECO:0000256" key="5">
    <source>
        <dbReference type="ARBA" id="ARBA00013198"/>
    </source>
</evidence>
<dbReference type="NCBIfam" id="TIGR01198">
    <property type="entry name" value="pgl"/>
    <property type="match status" value="1"/>
</dbReference>
<dbReference type="UniPathway" id="UPA00115">
    <property type="reaction ID" value="UER00409"/>
</dbReference>
<dbReference type="RefSeq" id="WP_014454401.1">
    <property type="nucleotide sequence ID" value="NC_017098.1"/>
</dbReference>
<evidence type="ECO:0000313" key="10">
    <source>
        <dbReference type="Proteomes" id="UP000007383"/>
    </source>
</evidence>
<dbReference type="GO" id="GO:0017057">
    <property type="term" value="F:6-phosphogluconolactonase activity"/>
    <property type="evidence" value="ECO:0007669"/>
    <property type="project" value="UniProtKB-UniRule"/>
</dbReference>
<dbReference type="eggNOG" id="COG0363">
    <property type="taxonomic scope" value="Bacteria"/>
</dbReference>
<keyword evidence="10" id="KW-1185">Reference proteome</keyword>
<accession>H9UFW0</accession>
<evidence type="ECO:0000256" key="4">
    <source>
        <dbReference type="ARBA" id="ARBA00010662"/>
    </source>
</evidence>
<dbReference type="SUPFAM" id="SSF100950">
    <property type="entry name" value="NagB/RpiA/CoA transferase-like"/>
    <property type="match status" value="1"/>
</dbReference>
<dbReference type="GO" id="GO:0006098">
    <property type="term" value="P:pentose-phosphate shunt"/>
    <property type="evidence" value="ECO:0007669"/>
    <property type="project" value="UniProtKB-UniPathway"/>
</dbReference>
<evidence type="ECO:0000256" key="7">
    <source>
        <dbReference type="RuleBase" id="RU365095"/>
    </source>
</evidence>
<dbReference type="PATRIC" id="fig|889378.3.peg.301"/>
<gene>
    <name evidence="7" type="primary">pgl</name>
    <name evidence="9" type="ordered locus">Spiaf_0295</name>
</gene>
<evidence type="ECO:0000256" key="6">
    <source>
        <dbReference type="ARBA" id="ARBA00020337"/>
    </source>
</evidence>
<dbReference type="InterPro" id="IPR006148">
    <property type="entry name" value="Glc/Gal-6P_isomerase"/>
</dbReference>
<dbReference type="PANTHER" id="PTHR11054:SF0">
    <property type="entry name" value="6-PHOSPHOGLUCONOLACTONASE"/>
    <property type="match status" value="1"/>
</dbReference>
<comment type="function">
    <text evidence="2 7">Hydrolysis of 6-phosphogluconolactone to 6-phosphogluconate.</text>
</comment>
<dbReference type="Proteomes" id="UP000007383">
    <property type="component" value="Chromosome"/>
</dbReference>
<reference evidence="10" key="1">
    <citation type="journal article" date="2013" name="Stand. Genomic Sci.">
        <title>Complete genome sequence of the halophilic bacterium Spirochaeta africana type strain (Z-7692(T)) from the alkaline Lake Magadi in the East African Rift.</title>
        <authorList>
            <person name="Liolos K."/>
            <person name="Abt B."/>
            <person name="Scheuner C."/>
            <person name="Teshima H."/>
            <person name="Held B."/>
            <person name="Lapidus A."/>
            <person name="Nolan M."/>
            <person name="Lucas S."/>
            <person name="Deshpande S."/>
            <person name="Cheng J.F."/>
            <person name="Tapia R."/>
            <person name="Goodwin L.A."/>
            <person name="Pitluck S."/>
            <person name="Pagani I."/>
            <person name="Ivanova N."/>
            <person name="Mavromatis K."/>
            <person name="Mikhailova N."/>
            <person name="Huntemann M."/>
            <person name="Pati A."/>
            <person name="Chen A."/>
            <person name="Palaniappan K."/>
            <person name="Land M."/>
            <person name="Rohde M."/>
            <person name="Tindall B.J."/>
            <person name="Detter J.C."/>
            <person name="Goker M."/>
            <person name="Bristow J."/>
            <person name="Eisen J.A."/>
            <person name="Markowitz V."/>
            <person name="Hugenholtz P."/>
            <person name="Woyke T."/>
            <person name="Klenk H.P."/>
            <person name="Kyrpides N.C."/>
        </authorList>
    </citation>
    <scope>NUCLEOTIDE SEQUENCE</scope>
    <source>
        <strain evidence="10">ATCC 700263 / DSM 8902 / Z-7692</strain>
    </source>
</reference>
<dbReference type="HOGENOM" id="CLU_053947_2_0_12"/>
<proteinExistence type="inferred from homology"/>
<evidence type="ECO:0000256" key="1">
    <source>
        <dbReference type="ARBA" id="ARBA00000832"/>
    </source>
</evidence>
<dbReference type="InterPro" id="IPR037171">
    <property type="entry name" value="NagB/RpiA_transferase-like"/>
</dbReference>
<sequence>MYAKQPYEQIYGSWEPASPVAARTAAVCKQALRQAVAENGQAVIAIPGGRSITRVLEALRDDPEVPWEHIHIFWVDERWVPLEHPDSNFGAAWQPVLQPLVAAGRMHQDQVHPFRYRSDLPDGGVGLYQSEFRQYAADSAERFDLVLLGVGEDGHCASLFPRHPALAETGYGFIAVDNSPKPPPQRMSASRTMIAAARCAVLLFFGEGKRTALERFGDDEVPIEACPCKIALQAVHTVVVTDLG</sequence>
<evidence type="ECO:0000256" key="2">
    <source>
        <dbReference type="ARBA" id="ARBA00002681"/>
    </source>
</evidence>
<dbReference type="GO" id="GO:0005975">
    <property type="term" value="P:carbohydrate metabolic process"/>
    <property type="evidence" value="ECO:0007669"/>
    <property type="project" value="UniProtKB-UniRule"/>
</dbReference>
<keyword evidence="7" id="KW-0378">Hydrolase</keyword>